<dbReference type="Proteomes" id="UP000683925">
    <property type="component" value="Unassembled WGS sequence"/>
</dbReference>
<evidence type="ECO:0000313" key="1">
    <source>
        <dbReference type="EMBL" id="CAD8214918.1"/>
    </source>
</evidence>
<proteinExistence type="predicted"/>
<sequence>MQSEDLVCDSHLSLDQKSSFSCKLIYNIIFKKVKKSGQNWKNNYNDQCFQLSYLINNYHKQFRKNCSLILSNLLLNLLNSKNIGVKLNNLNNSKTIK</sequence>
<name>A0A8S1YMQ9_PAROT</name>
<dbReference type="EMBL" id="CAJJDP010000198">
    <property type="protein sequence ID" value="CAD8214918.1"/>
    <property type="molecule type" value="Genomic_DNA"/>
</dbReference>
<comment type="caution">
    <text evidence="1">The sequence shown here is derived from an EMBL/GenBank/DDBJ whole genome shotgun (WGS) entry which is preliminary data.</text>
</comment>
<evidence type="ECO:0000313" key="2">
    <source>
        <dbReference type="Proteomes" id="UP000683925"/>
    </source>
</evidence>
<keyword evidence="2" id="KW-1185">Reference proteome</keyword>
<accession>A0A8S1YMQ9</accession>
<dbReference type="AlphaFoldDB" id="A0A8S1YMQ9"/>
<reference evidence="1" key="1">
    <citation type="submission" date="2021-01" db="EMBL/GenBank/DDBJ databases">
        <authorList>
            <consortium name="Genoscope - CEA"/>
            <person name="William W."/>
        </authorList>
    </citation>
    <scope>NUCLEOTIDE SEQUENCE</scope>
</reference>
<organism evidence="1 2">
    <name type="scientific">Paramecium octaurelia</name>
    <dbReference type="NCBI Taxonomy" id="43137"/>
    <lineage>
        <taxon>Eukaryota</taxon>
        <taxon>Sar</taxon>
        <taxon>Alveolata</taxon>
        <taxon>Ciliophora</taxon>
        <taxon>Intramacronucleata</taxon>
        <taxon>Oligohymenophorea</taxon>
        <taxon>Peniculida</taxon>
        <taxon>Parameciidae</taxon>
        <taxon>Paramecium</taxon>
    </lineage>
</organism>
<gene>
    <name evidence="1" type="ORF">POCTA_138.1.T1940021</name>
</gene>
<protein>
    <submittedName>
        <fullName evidence="1">Uncharacterized protein</fullName>
    </submittedName>
</protein>